<sequence length="10" mass="1151">MSERREVTGS</sequence>
<evidence type="ECO:0000313" key="1">
    <source>
        <dbReference type="EMBL" id="EDM02245.1"/>
    </source>
</evidence>
<dbReference type="EMBL" id="CH473951">
    <property type="protein sequence ID" value="EDM02245.1"/>
    <property type="molecule type" value="Genomic_DNA"/>
</dbReference>
<dbReference type="Proteomes" id="UP000234681">
    <property type="component" value="Chromosome 15"/>
</dbReference>
<accession>A6HTN2</accession>
<gene>
    <name evidence="1" type="ORF">rCG_36833</name>
</gene>
<proteinExistence type="predicted"/>
<evidence type="ECO:0000313" key="2">
    <source>
        <dbReference type="Proteomes" id="UP000234681"/>
    </source>
</evidence>
<protein>
    <submittedName>
        <fullName evidence="1">RCG36833</fullName>
    </submittedName>
</protein>
<reference evidence="1 2" key="1">
    <citation type="submission" date="2005-07" db="EMBL/GenBank/DDBJ databases">
        <authorList>
            <person name="Mural R.J."/>
            <person name="Li P.W."/>
            <person name="Adams M.D."/>
            <person name="Amanatides P.G."/>
            <person name="Baden-Tillson H."/>
            <person name="Barnstead M."/>
            <person name="Chin S.H."/>
            <person name="Dew I."/>
            <person name="Evans C.A."/>
            <person name="Ferriera S."/>
            <person name="Flanigan M."/>
            <person name="Fosler C."/>
            <person name="Glodek A."/>
            <person name="Gu Z."/>
            <person name="Holt R.A."/>
            <person name="Jennings D."/>
            <person name="Kraft C.L."/>
            <person name="Lu F."/>
            <person name="Nguyen T."/>
            <person name="Nusskern D.R."/>
            <person name="Pfannkoch C.M."/>
            <person name="Sitter C."/>
            <person name="Sutton G.G."/>
            <person name="Venter J.C."/>
            <person name="Wang Z."/>
            <person name="Woodage T."/>
            <person name="Zheng X.H."/>
            <person name="Zhong F."/>
        </authorList>
    </citation>
    <scope>NUCLEOTIDE SEQUENCE [LARGE SCALE GENOMIC DNA]</scope>
    <source>
        <strain>BN</strain>
        <strain evidence="2">Sprague-Dawley</strain>
    </source>
</reference>
<name>A6HTN2_RAT</name>
<organism evidence="1 2">
    <name type="scientific">Rattus norvegicus</name>
    <name type="common">Rat</name>
    <dbReference type="NCBI Taxonomy" id="10116"/>
    <lineage>
        <taxon>Eukaryota</taxon>
        <taxon>Metazoa</taxon>
        <taxon>Chordata</taxon>
        <taxon>Craniata</taxon>
        <taxon>Vertebrata</taxon>
        <taxon>Euteleostomi</taxon>
        <taxon>Mammalia</taxon>
        <taxon>Eutheria</taxon>
        <taxon>Euarchontoglires</taxon>
        <taxon>Glires</taxon>
        <taxon>Rodentia</taxon>
        <taxon>Myomorpha</taxon>
        <taxon>Muroidea</taxon>
        <taxon>Muridae</taxon>
        <taxon>Murinae</taxon>
        <taxon>Rattus</taxon>
    </lineage>
</organism>